<dbReference type="SUPFAM" id="SSF48264">
    <property type="entry name" value="Cytochrome P450"/>
    <property type="match status" value="1"/>
</dbReference>
<evidence type="ECO:0000313" key="1">
    <source>
        <dbReference type="EMBL" id="ROT42355.1"/>
    </source>
</evidence>
<dbReference type="GO" id="GO:0004497">
    <property type="term" value="F:monooxygenase activity"/>
    <property type="evidence" value="ECO:0007669"/>
    <property type="project" value="InterPro"/>
</dbReference>
<gene>
    <name evidence="1" type="ORF">SODALDRAFT_347367</name>
</gene>
<dbReference type="InterPro" id="IPR036396">
    <property type="entry name" value="Cyt_P450_sf"/>
</dbReference>
<dbReference type="RefSeq" id="XP_028470161.1">
    <property type="nucleotide sequence ID" value="XM_028613302.1"/>
</dbReference>
<dbReference type="EMBL" id="ML119051">
    <property type="protein sequence ID" value="ROT42355.1"/>
    <property type="molecule type" value="Genomic_DNA"/>
</dbReference>
<sequence length="139" mass="15477">MAQETVPIPEPKALPLLGEIVRLRFPARTIVLVSTQALVDKTCDEKRFRKAINATLAARYGPDHPIIVTDDFTRLTLDTIALCSMGFRFNSFYSPVLHRFIEAIADFLAESGERARRMPLSPVFYSDFQLASSAGQTTG</sequence>
<dbReference type="GeneID" id="39581780"/>
<dbReference type="GO" id="GO:0020037">
    <property type="term" value="F:heme binding"/>
    <property type="evidence" value="ECO:0007669"/>
    <property type="project" value="InterPro"/>
</dbReference>
<dbReference type="AlphaFoldDB" id="A0A3N2Q6W6"/>
<evidence type="ECO:0000313" key="2">
    <source>
        <dbReference type="Proteomes" id="UP000272025"/>
    </source>
</evidence>
<dbReference type="GO" id="GO:0016705">
    <property type="term" value="F:oxidoreductase activity, acting on paired donors, with incorporation or reduction of molecular oxygen"/>
    <property type="evidence" value="ECO:0007669"/>
    <property type="project" value="InterPro"/>
</dbReference>
<dbReference type="Gene3D" id="1.10.630.10">
    <property type="entry name" value="Cytochrome P450"/>
    <property type="match status" value="1"/>
</dbReference>
<dbReference type="Proteomes" id="UP000272025">
    <property type="component" value="Unassembled WGS sequence"/>
</dbReference>
<dbReference type="GO" id="GO:0005506">
    <property type="term" value="F:iron ion binding"/>
    <property type="evidence" value="ECO:0007669"/>
    <property type="project" value="InterPro"/>
</dbReference>
<dbReference type="STRING" id="1314773.A0A3N2Q6W6"/>
<reference evidence="1 2" key="1">
    <citation type="journal article" date="2018" name="Mol. Ecol.">
        <title>The obligate alkalophilic soda-lake fungus Sodiomyces alkalinus has shifted to a protein diet.</title>
        <authorList>
            <person name="Grum-Grzhimaylo A.A."/>
            <person name="Falkoski D.L."/>
            <person name="van den Heuvel J."/>
            <person name="Valero-Jimenez C.A."/>
            <person name="Min B."/>
            <person name="Choi I.G."/>
            <person name="Lipzen A."/>
            <person name="Daum C.G."/>
            <person name="Aanen D.K."/>
            <person name="Tsang A."/>
            <person name="Henrissat B."/>
            <person name="Bilanenko E.N."/>
            <person name="de Vries R.P."/>
            <person name="van Kan J.A.L."/>
            <person name="Grigoriev I.V."/>
            <person name="Debets A.J.M."/>
        </authorList>
    </citation>
    <scope>NUCLEOTIDE SEQUENCE [LARGE SCALE GENOMIC DNA]</scope>
    <source>
        <strain evidence="1 2">F11</strain>
    </source>
</reference>
<name>A0A3N2Q6W6_SODAK</name>
<keyword evidence="2" id="KW-1185">Reference proteome</keyword>
<protein>
    <submittedName>
        <fullName evidence="1">Uncharacterized protein</fullName>
    </submittedName>
</protein>
<organism evidence="1 2">
    <name type="scientific">Sodiomyces alkalinus (strain CBS 110278 / VKM F-3762 / F11)</name>
    <name type="common">Alkaliphilic filamentous fungus</name>
    <dbReference type="NCBI Taxonomy" id="1314773"/>
    <lineage>
        <taxon>Eukaryota</taxon>
        <taxon>Fungi</taxon>
        <taxon>Dikarya</taxon>
        <taxon>Ascomycota</taxon>
        <taxon>Pezizomycotina</taxon>
        <taxon>Sordariomycetes</taxon>
        <taxon>Hypocreomycetidae</taxon>
        <taxon>Glomerellales</taxon>
        <taxon>Plectosphaerellaceae</taxon>
        <taxon>Sodiomyces</taxon>
    </lineage>
</organism>
<dbReference type="OrthoDB" id="1470350at2759"/>
<accession>A0A3N2Q6W6</accession>
<proteinExistence type="predicted"/>